<comment type="subcellular location">
    <subcellularLocation>
        <location evidence="9">Cytoplasm</location>
    </subcellularLocation>
</comment>
<protein>
    <recommendedName>
        <fullName evidence="9">Methylated-DNA--protein-cysteine methyltransferase</fullName>
        <ecNumber evidence="9">2.1.1.63</ecNumber>
    </recommendedName>
    <alternativeName>
        <fullName evidence="9">6-O-methylguanine-DNA methyltransferase</fullName>
        <shortName evidence="9">MGMT</shortName>
    </alternativeName>
    <alternativeName>
        <fullName evidence="9">O-6-methylguanine-DNA-alkyltransferase</fullName>
    </alternativeName>
</protein>
<evidence type="ECO:0000256" key="1">
    <source>
        <dbReference type="ARBA" id="ARBA00001286"/>
    </source>
</evidence>
<dbReference type="PROSITE" id="PS00374">
    <property type="entry name" value="MGMT"/>
    <property type="match status" value="1"/>
</dbReference>
<comment type="similarity">
    <text evidence="2 9">Belongs to the MGMT family.</text>
</comment>
<dbReference type="NCBIfam" id="TIGR00589">
    <property type="entry name" value="ogt"/>
    <property type="match status" value="1"/>
</dbReference>
<dbReference type="SUPFAM" id="SSF46767">
    <property type="entry name" value="Methylated DNA-protein cysteine methyltransferase, C-terminal domain"/>
    <property type="match status" value="1"/>
</dbReference>
<dbReference type="FunFam" id="1.10.10.10:FF:000214">
    <property type="entry name" value="Methylated-DNA--protein-cysteine methyltransferase"/>
    <property type="match status" value="1"/>
</dbReference>
<dbReference type="EC" id="2.1.1.63" evidence="9"/>
<feature type="active site" description="Nucleophile; methyl group acceptor" evidence="9">
    <location>
        <position position="123"/>
    </location>
</feature>
<name>A0A939HEU9_9CLOT</name>
<evidence type="ECO:0000256" key="7">
    <source>
        <dbReference type="ARBA" id="ARBA00023204"/>
    </source>
</evidence>
<dbReference type="InterPro" id="IPR036631">
    <property type="entry name" value="MGMT_N_sf"/>
</dbReference>
<dbReference type="PANTHER" id="PTHR10815">
    <property type="entry name" value="METHYLATED-DNA--PROTEIN-CYSTEINE METHYLTRANSFERASE"/>
    <property type="match status" value="1"/>
</dbReference>
<comment type="catalytic activity">
    <reaction evidence="8 9">
        <text>a 6-O-methyl-2'-deoxyguanosine in DNA + L-cysteinyl-[protein] = S-methyl-L-cysteinyl-[protein] + a 2'-deoxyguanosine in DNA</text>
        <dbReference type="Rhea" id="RHEA:24000"/>
        <dbReference type="Rhea" id="RHEA-COMP:10131"/>
        <dbReference type="Rhea" id="RHEA-COMP:10132"/>
        <dbReference type="Rhea" id="RHEA-COMP:11367"/>
        <dbReference type="Rhea" id="RHEA-COMP:11368"/>
        <dbReference type="ChEBI" id="CHEBI:29950"/>
        <dbReference type="ChEBI" id="CHEBI:82612"/>
        <dbReference type="ChEBI" id="CHEBI:85445"/>
        <dbReference type="ChEBI" id="CHEBI:85448"/>
        <dbReference type="EC" id="2.1.1.63"/>
    </reaction>
</comment>
<dbReference type="InterPro" id="IPR008332">
    <property type="entry name" value="MethylG_MeTrfase_N"/>
</dbReference>
<comment type="catalytic activity">
    <reaction evidence="1 9">
        <text>a 4-O-methyl-thymidine in DNA + L-cysteinyl-[protein] = a thymidine in DNA + S-methyl-L-cysteinyl-[protein]</text>
        <dbReference type="Rhea" id="RHEA:53428"/>
        <dbReference type="Rhea" id="RHEA-COMP:10131"/>
        <dbReference type="Rhea" id="RHEA-COMP:10132"/>
        <dbReference type="Rhea" id="RHEA-COMP:13555"/>
        <dbReference type="Rhea" id="RHEA-COMP:13556"/>
        <dbReference type="ChEBI" id="CHEBI:29950"/>
        <dbReference type="ChEBI" id="CHEBI:82612"/>
        <dbReference type="ChEBI" id="CHEBI:137386"/>
        <dbReference type="ChEBI" id="CHEBI:137387"/>
        <dbReference type="EC" id="2.1.1.63"/>
    </reaction>
</comment>
<dbReference type="Gene3D" id="3.30.160.70">
    <property type="entry name" value="Methylated DNA-protein cysteine methyltransferase domain"/>
    <property type="match status" value="1"/>
</dbReference>
<evidence type="ECO:0000256" key="6">
    <source>
        <dbReference type="ARBA" id="ARBA00022763"/>
    </source>
</evidence>
<dbReference type="GO" id="GO:0032259">
    <property type="term" value="P:methylation"/>
    <property type="evidence" value="ECO:0007669"/>
    <property type="project" value="UniProtKB-KW"/>
</dbReference>
<comment type="miscellaneous">
    <text evidence="9">This enzyme catalyzes only one turnover and therefore is not strictly catalytic. According to one definition, an enzyme is a biocatalyst that acts repeatedly and over many reaction cycles.</text>
</comment>
<dbReference type="SUPFAM" id="SSF53155">
    <property type="entry name" value="Methylated DNA-protein cysteine methyltransferase domain"/>
    <property type="match status" value="1"/>
</dbReference>
<dbReference type="HAMAP" id="MF_00772">
    <property type="entry name" value="OGT"/>
    <property type="match status" value="1"/>
</dbReference>
<evidence type="ECO:0000256" key="4">
    <source>
        <dbReference type="ARBA" id="ARBA00022603"/>
    </source>
</evidence>
<evidence type="ECO:0000259" key="10">
    <source>
        <dbReference type="Pfam" id="PF01035"/>
    </source>
</evidence>
<dbReference type="EMBL" id="JAFNJU010000011">
    <property type="protein sequence ID" value="MBO1266018.1"/>
    <property type="molecule type" value="Genomic_DNA"/>
</dbReference>
<dbReference type="PANTHER" id="PTHR10815:SF5">
    <property type="entry name" value="METHYLATED-DNA--PROTEIN-CYSTEINE METHYLTRANSFERASE"/>
    <property type="match status" value="1"/>
</dbReference>
<organism evidence="12 13">
    <name type="scientific">Proteiniclasticum aestuarii</name>
    <dbReference type="NCBI Taxonomy" id="2817862"/>
    <lineage>
        <taxon>Bacteria</taxon>
        <taxon>Bacillati</taxon>
        <taxon>Bacillota</taxon>
        <taxon>Clostridia</taxon>
        <taxon>Eubacteriales</taxon>
        <taxon>Clostridiaceae</taxon>
        <taxon>Proteiniclasticum</taxon>
    </lineage>
</organism>
<feature type="domain" description="Methylated-DNA-[protein]-cysteine S-methyltransferase DNA binding" evidence="10">
    <location>
        <begin position="72"/>
        <end position="151"/>
    </location>
</feature>
<dbReference type="InterPro" id="IPR036217">
    <property type="entry name" value="MethylDNA_cys_MeTrfase_DNAb"/>
</dbReference>
<evidence type="ECO:0000256" key="8">
    <source>
        <dbReference type="ARBA" id="ARBA00049348"/>
    </source>
</evidence>
<dbReference type="InterPro" id="IPR001497">
    <property type="entry name" value="MethylDNA_cys_MeTrfase_AS"/>
</dbReference>
<evidence type="ECO:0000256" key="3">
    <source>
        <dbReference type="ARBA" id="ARBA00022490"/>
    </source>
</evidence>
<dbReference type="Gene3D" id="1.10.10.10">
    <property type="entry name" value="Winged helix-like DNA-binding domain superfamily/Winged helix DNA-binding domain"/>
    <property type="match status" value="1"/>
</dbReference>
<keyword evidence="7 9" id="KW-0234">DNA repair</keyword>
<dbReference type="Proteomes" id="UP000664218">
    <property type="component" value="Unassembled WGS sequence"/>
</dbReference>
<proteinExistence type="inferred from homology"/>
<keyword evidence="5 9" id="KW-0808">Transferase</keyword>
<keyword evidence="6 9" id="KW-0227">DNA damage</keyword>
<keyword evidence="4 9" id="KW-0489">Methyltransferase</keyword>
<dbReference type="CDD" id="cd06445">
    <property type="entry name" value="ATase"/>
    <property type="match status" value="1"/>
</dbReference>
<dbReference type="Pfam" id="PF01035">
    <property type="entry name" value="DNA_binding_1"/>
    <property type="match status" value="1"/>
</dbReference>
<accession>A0A939HEU9</accession>
<keyword evidence="13" id="KW-1185">Reference proteome</keyword>
<evidence type="ECO:0000313" key="12">
    <source>
        <dbReference type="EMBL" id="MBO1266018.1"/>
    </source>
</evidence>
<reference evidence="12" key="1">
    <citation type="submission" date="2021-03" db="EMBL/GenBank/DDBJ databases">
        <title>Proteiniclasticum marinus sp. nov., isolated from tidal flat sediment.</title>
        <authorList>
            <person name="Namirimu T."/>
            <person name="Yang J.-A."/>
            <person name="Yang S.-H."/>
            <person name="Kim Y.-J."/>
            <person name="Kwon K.K."/>
        </authorList>
    </citation>
    <scope>NUCLEOTIDE SEQUENCE</scope>
    <source>
        <strain evidence="12">SCR006</strain>
    </source>
</reference>
<dbReference type="GO" id="GO:0003908">
    <property type="term" value="F:methylated-DNA-[protein]-cysteine S-methyltransferase activity"/>
    <property type="evidence" value="ECO:0007669"/>
    <property type="project" value="UniProtKB-UniRule"/>
</dbReference>
<dbReference type="InterPro" id="IPR023546">
    <property type="entry name" value="MGMT"/>
</dbReference>
<sequence>MKCKYTIETLIGELTVLENDGRITDLHFGKVSILGMKEMKTPLIEEVEKQINEYYQGKRQEYDLPLRLEGTPFQKKVWEALREIPKGETRTYEDIAIAVGNPKASRAVGMANNRNRIPVIIPCHRVIGKNGKLVGYAGGLDVKARLLSMEKKQG</sequence>
<dbReference type="InterPro" id="IPR014048">
    <property type="entry name" value="MethylDNA_cys_MeTrfase_DNA-bd"/>
</dbReference>
<dbReference type="Pfam" id="PF02870">
    <property type="entry name" value="Methyltransf_1N"/>
    <property type="match status" value="1"/>
</dbReference>
<evidence type="ECO:0000256" key="9">
    <source>
        <dbReference type="HAMAP-Rule" id="MF_00772"/>
    </source>
</evidence>
<dbReference type="GO" id="GO:0006307">
    <property type="term" value="P:DNA alkylation repair"/>
    <property type="evidence" value="ECO:0007669"/>
    <property type="project" value="UniProtKB-UniRule"/>
</dbReference>
<keyword evidence="3 9" id="KW-0963">Cytoplasm</keyword>
<dbReference type="GO" id="GO:0005737">
    <property type="term" value="C:cytoplasm"/>
    <property type="evidence" value="ECO:0007669"/>
    <property type="project" value="UniProtKB-SubCell"/>
</dbReference>
<gene>
    <name evidence="12" type="ORF">J3A84_13345</name>
</gene>
<evidence type="ECO:0000256" key="2">
    <source>
        <dbReference type="ARBA" id="ARBA00008711"/>
    </source>
</evidence>
<comment type="caution">
    <text evidence="12">The sequence shown here is derived from an EMBL/GenBank/DDBJ whole genome shotgun (WGS) entry which is preliminary data.</text>
</comment>
<evidence type="ECO:0000256" key="5">
    <source>
        <dbReference type="ARBA" id="ARBA00022679"/>
    </source>
</evidence>
<comment type="function">
    <text evidence="9">Involved in the cellular defense against the biological effects of O6-methylguanine (O6-MeG) and O4-methylthymine (O4-MeT) in DNA. Repairs the methylated nucleobase in DNA by stoichiometrically transferring the methyl group to a cysteine residue in the enzyme. This is a suicide reaction: the enzyme is irreversibly inactivated.</text>
</comment>
<feature type="domain" description="Methylguanine DNA methyltransferase ribonuclease-like" evidence="11">
    <location>
        <begin position="6"/>
        <end position="68"/>
    </location>
</feature>
<evidence type="ECO:0000259" key="11">
    <source>
        <dbReference type="Pfam" id="PF02870"/>
    </source>
</evidence>
<dbReference type="InterPro" id="IPR036388">
    <property type="entry name" value="WH-like_DNA-bd_sf"/>
</dbReference>
<evidence type="ECO:0000313" key="13">
    <source>
        <dbReference type="Proteomes" id="UP000664218"/>
    </source>
</evidence>
<dbReference type="RefSeq" id="WP_207600604.1">
    <property type="nucleotide sequence ID" value="NZ_JAFNJU010000011.1"/>
</dbReference>
<dbReference type="AlphaFoldDB" id="A0A939HEU9"/>